<dbReference type="AlphaFoldDB" id="A0A6G1ETT3"/>
<keyword evidence="3" id="KW-1185">Reference proteome</keyword>
<evidence type="ECO:0000256" key="1">
    <source>
        <dbReference type="SAM" id="MobiDB-lite"/>
    </source>
</evidence>
<protein>
    <submittedName>
        <fullName evidence="2">Uncharacterized protein</fullName>
    </submittedName>
</protein>
<comment type="caution">
    <text evidence="2">The sequence shown here is derived from an EMBL/GenBank/DDBJ whole genome shotgun (WGS) entry which is preliminary data.</text>
</comment>
<dbReference type="Proteomes" id="UP000479710">
    <property type="component" value="Unassembled WGS sequence"/>
</dbReference>
<gene>
    <name evidence="2" type="ORF">E2562_037365</name>
</gene>
<feature type="region of interest" description="Disordered" evidence="1">
    <location>
        <begin position="31"/>
        <end position="79"/>
    </location>
</feature>
<dbReference type="EMBL" id="SPHZ02000003">
    <property type="protein sequence ID" value="KAF0928034.1"/>
    <property type="molecule type" value="Genomic_DNA"/>
</dbReference>
<name>A0A6G1ETT3_9ORYZ</name>
<accession>A0A6G1ETT3</accession>
<evidence type="ECO:0000313" key="2">
    <source>
        <dbReference type="EMBL" id="KAF0928034.1"/>
    </source>
</evidence>
<reference evidence="2 3" key="1">
    <citation type="submission" date="2019-11" db="EMBL/GenBank/DDBJ databases">
        <title>Whole genome sequence of Oryza granulata.</title>
        <authorList>
            <person name="Li W."/>
        </authorList>
    </citation>
    <scope>NUCLEOTIDE SEQUENCE [LARGE SCALE GENOMIC DNA]</scope>
    <source>
        <strain evidence="3">cv. Menghai</strain>
        <tissue evidence="2">Leaf</tissue>
    </source>
</reference>
<organism evidence="2 3">
    <name type="scientific">Oryza meyeriana var. granulata</name>
    <dbReference type="NCBI Taxonomy" id="110450"/>
    <lineage>
        <taxon>Eukaryota</taxon>
        <taxon>Viridiplantae</taxon>
        <taxon>Streptophyta</taxon>
        <taxon>Embryophyta</taxon>
        <taxon>Tracheophyta</taxon>
        <taxon>Spermatophyta</taxon>
        <taxon>Magnoliopsida</taxon>
        <taxon>Liliopsida</taxon>
        <taxon>Poales</taxon>
        <taxon>Poaceae</taxon>
        <taxon>BOP clade</taxon>
        <taxon>Oryzoideae</taxon>
        <taxon>Oryzeae</taxon>
        <taxon>Oryzinae</taxon>
        <taxon>Oryza</taxon>
        <taxon>Oryza meyeriana</taxon>
    </lineage>
</organism>
<evidence type="ECO:0000313" key="3">
    <source>
        <dbReference type="Proteomes" id="UP000479710"/>
    </source>
</evidence>
<sequence length="108" mass="11381">MDSSDFEYIPQTETTCHSHCFGSGGSLRGWGRGDSRGQGSAGGHSPSCGHSASHGRGLPRSDATPEPTYESDDSTGTDRSCLSLRHYCFVHLLDLPLPTPGVCGWLGA</sequence>
<proteinExistence type="predicted"/>